<name>A0A3L8PU25_9GAMM</name>
<gene>
    <name evidence="4" type="ORF">D5018_15500</name>
</gene>
<evidence type="ECO:0000259" key="2">
    <source>
        <dbReference type="Pfam" id="PF01370"/>
    </source>
</evidence>
<dbReference type="Proteomes" id="UP000281474">
    <property type="component" value="Unassembled WGS sequence"/>
</dbReference>
<evidence type="ECO:0000313" key="4">
    <source>
        <dbReference type="EMBL" id="RLV58804.1"/>
    </source>
</evidence>
<keyword evidence="5" id="KW-1185">Reference proteome</keyword>
<dbReference type="InterPro" id="IPR013549">
    <property type="entry name" value="DUF1731"/>
</dbReference>
<dbReference type="OrthoDB" id="9801773at2"/>
<dbReference type="InterPro" id="IPR010099">
    <property type="entry name" value="SDR39U1"/>
</dbReference>
<feature type="domain" description="DUF1731" evidence="3">
    <location>
        <begin position="249"/>
        <end position="295"/>
    </location>
</feature>
<reference evidence="4 5" key="1">
    <citation type="submission" date="2018-09" db="EMBL/GenBank/DDBJ databases">
        <title>Phylogeny of the Shewanellaceae, and recommendation for two new genera, Pseudoshewanella and Parashewanella.</title>
        <authorList>
            <person name="Wang G."/>
        </authorList>
    </citation>
    <scope>NUCLEOTIDE SEQUENCE [LARGE SCALE GENOMIC DNA]</scope>
    <source>
        <strain evidence="4 5">C51</strain>
    </source>
</reference>
<dbReference type="EMBL" id="QZEI01000055">
    <property type="protein sequence ID" value="RLV58804.1"/>
    <property type="molecule type" value="Genomic_DNA"/>
</dbReference>
<comment type="similarity">
    <text evidence="1">Belongs to the NAD(P)-dependent epimerase/dehydratase family. SDR39U1 subfamily.</text>
</comment>
<comment type="caution">
    <text evidence="4">The sequence shown here is derived from an EMBL/GenBank/DDBJ whole genome shotgun (WGS) entry which is preliminary data.</text>
</comment>
<dbReference type="Gene3D" id="3.40.50.720">
    <property type="entry name" value="NAD(P)-binding Rossmann-like Domain"/>
    <property type="match status" value="1"/>
</dbReference>
<dbReference type="PANTHER" id="PTHR11092:SF0">
    <property type="entry name" value="EPIMERASE FAMILY PROTEIN SDR39U1"/>
    <property type="match status" value="1"/>
</dbReference>
<organism evidence="4 5">
    <name type="scientific">Parashewanella curva</name>
    <dbReference type="NCBI Taxonomy" id="2338552"/>
    <lineage>
        <taxon>Bacteria</taxon>
        <taxon>Pseudomonadati</taxon>
        <taxon>Pseudomonadota</taxon>
        <taxon>Gammaproteobacteria</taxon>
        <taxon>Alteromonadales</taxon>
        <taxon>Shewanellaceae</taxon>
        <taxon>Parashewanella</taxon>
    </lineage>
</organism>
<dbReference type="InterPro" id="IPR036291">
    <property type="entry name" value="NAD(P)-bd_dom_sf"/>
</dbReference>
<evidence type="ECO:0000259" key="3">
    <source>
        <dbReference type="Pfam" id="PF08338"/>
    </source>
</evidence>
<evidence type="ECO:0000313" key="5">
    <source>
        <dbReference type="Proteomes" id="UP000281474"/>
    </source>
</evidence>
<proteinExistence type="inferred from homology"/>
<dbReference type="NCBIfam" id="TIGR01777">
    <property type="entry name" value="yfcH"/>
    <property type="match status" value="1"/>
</dbReference>
<dbReference type="Pfam" id="PF01370">
    <property type="entry name" value="Epimerase"/>
    <property type="match status" value="1"/>
</dbReference>
<dbReference type="CDD" id="cd05242">
    <property type="entry name" value="SDR_a8"/>
    <property type="match status" value="1"/>
</dbReference>
<dbReference type="PANTHER" id="PTHR11092">
    <property type="entry name" value="SUGAR NUCLEOTIDE EPIMERASE RELATED"/>
    <property type="match status" value="1"/>
</dbReference>
<evidence type="ECO:0000256" key="1">
    <source>
        <dbReference type="ARBA" id="ARBA00009353"/>
    </source>
</evidence>
<protein>
    <submittedName>
        <fullName evidence="4">TIGR01777 family protein</fullName>
    </submittedName>
</protein>
<dbReference type="InterPro" id="IPR001509">
    <property type="entry name" value="Epimerase_deHydtase"/>
</dbReference>
<feature type="domain" description="NAD-dependent epimerase/dehydratase" evidence="2">
    <location>
        <begin position="3"/>
        <end position="221"/>
    </location>
</feature>
<dbReference type="Pfam" id="PF08338">
    <property type="entry name" value="DUF1731"/>
    <property type="match status" value="1"/>
</dbReference>
<dbReference type="SUPFAM" id="SSF51735">
    <property type="entry name" value="NAD(P)-binding Rossmann-fold domains"/>
    <property type="match status" value="1"/>
</dbReference>
<sequence>MKILITGGTGFIGQALVPLLCTEHKVTVLTRSPNKAKAKLGEIPRLILNLDQLKSLDKFDVVINLAGEPIAEKPWTHKQKAKLCHSRWDVTAKLVELCQKSDQPPHTFISASAVGYYGRQKATPVDENSVPHNEFTHHLCQEWERLALLAQTERTRVCIMRIGVVLDSNGGALQRMITPFKLGLGGKIASGQQGMSWIHRRDVIRIIQYLMKTSSCNGVYNTTSPNPVSNKLLTKTLARSLHRPALFPLPRFVAEKLFGEMADILTEGQYVVPQRLLDEDFKFSYPTIDSAMAQIFPR</sequence>
<accession>A0A3L8PU25</accession>
<dbReference type="AlphaFoldDB" id="A0A3L8PU25"/>